<feature type="transmembrane region" description="Helical" evidence="2">
    <location>
        <begin position="30"/>
        <end position="53"/>
    </location>
</feature>
<keyword evidence="2" id="KW-0472">Membrane</keyword>
<name>A0A0B7A009_9EUPU</name>
<dbReference type="SUPFAM" id="SSF103473">
    <property type="entry name" value="MFS general substrate transporter"/>
    <property type="match status" value="1"/>
</dbReference>
<dbReference type="GO" id="GO:0016020">
    <property type="term" value="C:membrane"/>
    <property type="evidence" value="ECO:0007669"/>
    <property type="project" value="UniProtKB-SubCell"/>
</dbReference>
<feature type="transmembrane region" description="Helical" evidence="2">
    <location>
        <begin position="372"/>
        <end position="392"/>
    </location>
</feature>
<dbReference type="PANTHER" id="PTHR11360:SF284">
    <property type="entry name" value="EG:103B4.3 PROTEIN-RELATED"/>
    <property type="match status" value="1"/>
</dbReference>
<dbReference type="Gene3D" id="1.20.1250.20">
    <property type="entry name" value="MFS general substrate transporter like domains"/>
    <property type="match status" value="2"/>
</dbReference>
<gene>
    <name evidence="4" type="primary">ORF90240</name>
</gene>
<evidence type="ECO:0000256" key="2">
    <source>
        <dbReference type="SAM" id="Phobius"/>
    </source>
</evidence>
<feature type="transmembrane region" description="Helical" evidence="2">
    <location>
        <begin position="349"/>
        <end position="366"/>
    </location>
</feature>
<dbReference type="AlphaFoldDB" id="A0A0B7A009"/>
<evidence type="ECO:0000313" key="4">
    <source>
        <dbReference type="EMBL" id="CEK74239.1"/>
    </source>
</evidence>
<dbReference type="Pfam" id="PF07690">
    <property type="entry name" value="MFS_1"/>
    <property type="match status" value="1"/>
</dbReference>
<accession>A0A0B7A009</accession>
<protein>
    <recommendedName>
        <fullName evidence="3">Major facilitator superfamily (MFS) profile domain-containing protein</fullName>
    </recommendedName>
</protein>
<dbReference type="PANTHER" id="PTHR11360">
    <property type="entry name" value="MONOCARBOXYLATE TRANSPORTER"/>
    <property type="match status" value="1"/>
</dbReference>
<comment type="subcellular location">
    <subcellularLocation>
        <location evidence="1">Membrane</location>
        <topology evidence="1">Multi-pass membrane protein</topology>
    </subcellularLocation>
</comment>
<evidence type="ECO:0000256" key="1">
    <source>
        <dbReference type="ARBA" id="ARBA00004141"/>
    </source>
</evidence>
<dbReference type="InterPro" id="IPR011701">
    <property type="entry name" value="MFS"/>
</dbReference>
<dbReference type="GO" id="GO:0008028">
    <property type="term" value="F:monocarboxylic acid transmembrane transporter activity"/>
    <property type="evidence" value="ECO:0007669"/>
    <property type="project" value="TreeGrafter"/>
</dbReference>
<sequence length="442" mass="48862">RAIATGIATSGSGLGTFAYAYLVNILLDNFSWRGTILILTGLLLHCALCGMLFRPLQPQQQNGITIAEIQVLKQRQQNEETSDISKNYLAKYDLLYPNTNDTFGNSSLLVKEEHPAQSLLVQQHVYKSMDNIHHLNKPSETCEYRAETSPCKSKSEQNLNESCQSSTRCQHMLLECQKHDLENLQNFAAKVESYSPCLITSNVNGHDVLNTNMEDDSVLNTNMQGAAADLQTEGRNISNSTNLQKSRTDCHDHFTSKQQVSYKSQDLYQTFNKWFPLKLFTNKIFVLLLMVFTMWTAQAITMTYLPDYAVSLKISRSDAAFLVSVVGITNVLGRLVAGFITDCFHLPSIGLYFVALSVAAAANLGIPFCDSYIPLLLLSAVFGLCMAVAVSMRTIVLAEQMGVEALTESFGIVALFQGIAFTFNPPIAGKLTDAFQSSKPPL</sequence>
<feature type="non-terminal residue" evidence="4">
    <location>
        <position position="1"/>
    </location>
</feature>
<feature type="transmembrane region" description="Helical" evidence="2">
    <location>
        <begin position="317"/>
        <end position="337"/>
    </location>
</feature>
<organism evidence="4">
    <name type="scientific">Arion vulgaris</name>
    <dbReference type="NCBI Taxonomy" id="1028688"/>
    <lineage>
        <taxon>Eukaryota</taxon>
        <taxon>Metazoa</taxon>
        <taxon>Spiralia</taxon>
        <taxon>Lophotrochozoa</taxon>
        <taxon>Mollusca</taxon>
        <taxon>Gastropoda</taxon>
        <taxon>Heterobranchia</taxon>
        <taxon>Euthyneura</taxon>
        <taxon>Panpulmonata</taxon>
        <taxon>Eupulmonata</taxon>
        <taxon>Stylommatophora</taxon>
        <taxon>Helicina</taxon>
        <taxon>Arionoidea</taxon>
        <taxon>Arionidae</taxon>
        <taxon>Arion</taxon>
    </lineage>
</organism>
<proteinExistence type="predicted"/>
<dbReference type="InterPro" id="IPR036259">
    <property type="entry name" value="MFS_trans_sf"/>
</dbReference>
<evidence type="ECO:0000259" key="3">
    <source>
        <dbReference type="PROSITE" id="PS50850"/>
    </source>
</evidence>
<dbReference type="InterPro" id="IPR020846">
    <property type="entry name" value="MFS_dom"/>
</dbReference>
<feature type="domain" description="Major facilitator superfamily (MFS) profile" evidence="3">
    <location>
        <begin position="283"/>
        <end position="442"/>
    </location>
</feature>
<dbReference type="InterPro" id="IPR050327">
    <property type="entry name" value="Proton-linked_MCT"/>
</dbReference>
<reference evidence="4" key="1">
    <citation type="submission" date="2014-12" db="EMBL/GenBank/DDBJ databases">
        <title>Insight into the proteome of Arion vulgaris.</title>
        <authorList>
            <person name="Aradska J."/>
            <person name="Bulat T."/>
            <person name="Smidak R."/>
            <person name="Sarate P."/>
            <person name="Gangsoo J."/>
            <person name="Sialana F."/>
            <person name="Bilban M."/>
            <person name="Lubec G."/>
        </authorList>
    </citation>
    <scope>NUCLEOTIDE SEQUENCE</scope>
    <source>
        <tissue evidence="4">Skin</tissue>
    </source>
</reference>
<keyword evidence="2" id="KW-0812">Transmembrane</keyword>
<dbReference type="PROSITE" id="PS50850">
    <property type="entry name" value="MFS"/>
    <property type="match status" value="1"/>
</dbReference>
<dbReference type="EMBL" id="HACG01027374">
    <property type="protein sequence ID" value="CEK74239.1"/>
    <property type="molecule type" value="Transcribed_RNA"/>
</dbReference>
<feature type="transmembrane region" description="Helical" evidence="2">
    <location>
        <begin position="284"/>
        <end position="305"/>
    </location>
</feature>
<keyword evidence="2" id="KW-1133">Transmembrane helix</keyword>